<proteinExistence type="predicted"/>
<organism evidence="1 2">
    <name type="scientific">Westerdykella ornata</name>
    <dbReference type="NCBI Taxonomy" id="318751"/>
    <lineage>
        <taxon>Eukaryota</taxon>
        <taxon>Fungi</taxon>
        <taxon>Dikarya</taxon>
        <taxon>Ascomycota</taxon>
        <taxon>Pezizomycotina</taxon>
        <taxon>Dothideomycetes</taxon>
        <taxon>Pleosporomycetidae</taxon>
        <taxon>Pleosporales</taxon>
        <taxon>Sporormiaceae</taxon>
        <taxon>Westerdykella</taxon>
    </lineage>
</organism>
<dbReference type="RefSeq" id="XP_033650801.1">
    <property type="nucleotide sequence ID" value="XM_033793328.1"/>
</dbReference>
<dbReference type="GeneID" id="54546503"/>
<name>A0A6A6JA40_WESOR</name>
<reference evidence="1" key="1">
    <citation type="journal article" date="2020" name="Stud. Mycol.">
        <title>101 Dothideomycetes genomes: a test case for predicting lifestyles and emergence of pathogens.</title>
        <authorList>
            <person name="Haridas S."/>
            <person name="Albert R."/>
            <person name="Binder M."/>
            <person name="Bloem J."/>
            <person name="Labutti K."/>
            <person name="Salamov A."/>
            <person name="Andreopoulos B."/>
            <person name="Baker S."/>
            <person name="Barry K."/>
            <person name="Bills G."/>
            <person name="Bluhm B."/>
            <person name="Cannon C."/>
            <person name="Castanera R."/>
            <person name="Culley D."/>
            <person name="Daum C."/>
            <person name="Ezra D."/>
            <person name="Gonzalez J."/>
            <person name="Henrissat B."/>
            <person name="Kuo A."/>
            <person name="Liang C."/>
            <person name="Lipzen A."/>
            <person name="Lutzoni F."/>
            <person name="Magnuson J."/>
            <person name="Mondo S."/>
            <person name="Nolan M."/>
            <person name="Ohm R."/>
            <person name="Pangilinan J."/>
            <person name="Park H.-J."/>
            <person name="Ramirez L."/>
            <person name="Alfaro M."/>
            <person name="Sun H."/>
            <person name="Tritt A."/>
            <person name="Yoshinaga Y."/>
            <person name="Zwiers L.-H."/>
            <person name="Turgeon B."/>
            <person name="Goodwin S."/>
            <person name="Spatafora J."/>
            <person name="Crous P."/>
            <person name="Grigoriev I."/>
        </authorList>
    </citation>
    <scope>NUCLEOTIDE SEQUENCE</scope>
    <source>
        <strain evidence="1">CBS 379.55</strain>
    </source>
</reference>
<protein>
    <submittedName>
        <fullName evidence="1">Uncharacterized protein</fullName>
    </submittedName>
</protein>
<sequence length="147" mass="15837">MQAPPSAVSLPWGSTLMILRGDSPNLLLSLLSQELAVFSTAIFRCWSRRADPFSLSVDPAPIIRRFLSRCPLTGISQNLGSPGKPGAPVRHRHHIVSRFPSQQQASCLSYTSSTSDTLLPDLSPSSSTAKACQSRSDSRLVSCGRSL</sequence>
<gene>
    <name evidence="1" type="ORF">EI97DRAFT_159585</name>
</gene>
<evidence type="ECO:0000313" key="1">
    <source>
        <dbReference type="EMBL" id="KAF2273262.1"/>
    </source>
</evidence>
<accession>A0A6A6JA40</accession>
<keyword evidence="2" id="KW-1185">Reference proteome</keyword>
<dbReference type="EMBL" id="ML986511">
    <property type="protein sequence ID" value="KAF2273262.1"/>
    <property type="molecule type" value="Genomic_DNA"/>
</dbReference>
<dbReference type="Proteomes" id="UP000800097">
    <property type="component" value="Unassembled WGS sequence"/>
</dbReference>
<evidence type="ECO:0000313" key="2">
    <source>
        <dbReference type="Proteomes" id="UP000800097"/>
    </source>
</evidence>
<dbReference type="AlphaFoldDB" id="A0A6A6JA40"/>